<feature type="region of interest" description="Disordered" evidence="1">
    <location>
        <begin position="25"/>
        <end position="52"/>
    </location>
</feature>
<evidence type="ECO:0000256" key="1">
    <source>
        <dbReference type="SAM" id="MobiDB-lite"/>
    </source>
</evidence>
<dbReference type="EnsemblMetazoa" id="MESCA010750-RA">
    <property type="protein sequence ID" value="MESCA010750-PA"/>
    <property type="gene ID" value="MESCA010750"/>
</dbReference>
<name>T1H3C7_MEGSC</name>
<keyword evidence="3" id="KW-1185">Reference proteome</keyword>
<evidence type="ECO:0000313" key="2">
    <source>
        <dbReference type="EnsemblMetazoa" id="MESCA010750-PA"/>
    </source>
</evidence>
<dbReference type="HOGENOM" id="CLU_991397_0_0_1"/>
<protein>
    <submittedName>
        <fullName evidence="2">Uncharacterized protein</fullName>
    </submittedName>
</protein>
<proteinExistence type="predicted"/>
<dbReference type="STRING" id="36166.T1H3C7"/>
<dbReference type="Proteomes" id="UP000015102">
    <property type="component" value="Unassembled WGS sequence"/>
</dbReference>
<dbReference type="AlphaFoldDB" id="T1H3C7"/>
<organism evidence="2 3">
    <name type="scientific">Megaselia scalaris</name>
    <name type="common">Humpbacked fly</name>
    <name type="synonym">Phora scalaris</name>
    <dbReference type="NCBI Taxonomy" id="36166"/>
    <lineage>
        <taxon>Eukaryota</taxon>
        <taxon>Metazoa</taxon>
        <taxon>Ecdysozoa</taxon>
        <taxon>Arthropoda</taxon>
        <taxon>Hexapoda</taxon>
        <taxon>Insecta</taxon>
        <taxon>Pterygota</taxon>
        <taxon>Neoptera</taxon>
        <taxon>Endopterygota</taxon>
        <taxon>Diptera</taxon>
        <taxon>Brachycera</taxon>
        <taxon>Muscomorpha</taxon>
        <taxon>Platypezoidea</taxon>
        <taxon>Phoridae</taxon>
        <taxon>Megaseliini</taxon>
        <taxon>Megaselia</taxon>
    </lineage>
</organism>
<dbReference type="EMBL" id="CAQQ02386635">
    <property type="status" value="NOT_ANNOTATED_CDS"/>
    <property type="molecule type" value="Genomic_DNA"/>
</dbReference>
<dbReference type="InterPro" id="IPR015943">
    <property type="entry name" value="WD40/YVTN_repeat-like_dom_sf"/>
</dbReference>
<dbReference type="SUPFAM" id="SSF50978">
    <property type="entry name" value="WD40 repeat-like"/>
    <property type="match status" value="1"/>
</dbReference>
<reference evidence="2" key="2">
    <citation type="submission" date="2015-06" db="UniProtKB">
        <authorList>
            <consortium name="EnsemblMetazoa"/>
        </authorList>
    </citation>
    <scope>IDENTIFICATION</scope>
</reference>
<feature type="compositionally biased region" description="Polar residues" evidence="1">
    <location>
        <begin position="40"/>
        <end position="52"/>
    </location>
</feature>
<evidence type="ECO:0000313" key="3">
    <source>
        <dbReference type="Proteomes" id="UP000015102"/>
    </source>
</evidence>
<accession>T1H3C7</accession>
<dbReference type="Gene3D" id="2.130.10.10">
    <property type="entry name" value="YVTN repeat-like/Quinoprotein amine dehydrogenase"/>
    <property type="match status" value="1"/>
</dbReference>
<sequence length="281" mass="31350">MEEFSDYSSEVIGFNSTFQAEKSQGTSSACVGTDPLPPNVESSSQTTEKVSVDTQTKTEQLIFAKTDEVKLANWLKRILPQVEEELLQGLTPNPESSNIGDTGDNDILNVTVGQQIAFLGDNCSQGHALWLSLYSSDAPVLVLTASGHHENWCRHLNQWMKIFVPRRESGKDSLIFTEVKQLSLNACIQEISRNPFNKDMFAGVTVSGDLYIWLFKNDVKNVDVLEIANQSIQETPNSLDWLDETHLVGCLDHGQIIIWKVGQKMISQESTFTVQSKQKPN</sequence>
<reference evidence="3" key="1">
    <citation type="submission" date="2013-02" db="EMBL/GenBank/DDBJ databases">
        <authorList>
            <person name="Hughes D."/>
        </authorList>
    </citation>
    <scope>NUCLEOTIDE SEQUENCE</scope>
    <source>
        <strain>Durham</strain>
        <strain evidence="3">NC isolate 2 -- Noor lab</strain>
    </source>
</reference>
<dbReference type="InterPro" id="IPR036322">
    <property type="entry name" value="WD40_repeat_dom_sf"/>
</dbReference>